<sequence length="68" mass="7499">MDLLPGWVLFCFGVDLRSKSEESDASRRKAPASTLKVGGLQSFSFNIAWDSVIKGLHLYSSTNKGYSQ</sequence>
<comment type="caution">
    <text evidence="1">The sequence shown here is derived from an EMBL/GenBank/DDBJ whole genome shotgun (WGS) entry which is preliminary data.</text>
</comment>
<protein>
    <submittedName>
        <fullName evidence="1">Uncharacterized protein</fullName>
    </submittedName>
</protein>
<proteinExistence type="predicted"/>
<accession>A0A8J5SJK1</accession>
<reference evidence="1" key="1">
    <citation type="journal article" date="2021" name="bioRxiv">
        <title>Whole Genome Assembly and Annotation of Northern Wild Rice, Zizania palustris L., Supports a Whole Genome Duplication in the Zizania Genus.</title>
        <authorList>
            <person name="Haas M."/>
            <person name="Kono T."/>
            <person name="Macchietto M."/>
            <person name="Millas R."/>
            <person name="McGilp L."/>
            <person name="Shao M."/>
            <person name="Duquette J."/>
            <person name="Hirsch C.N."/>
            <person name="Kimball J."/>
        </authorList>
    </citation>
    <scope>NUCLEOTIDE SEQUENCE</scope>
    <source>
        <tissue evidence="1">Fresh leaf tissue</tissue>
    </source>
</reference>
<keyword evidence="2" id="KW-1185">Reference proteome</keyword>
<name>A0A8J5SJK1_ZIZPA</name>
<dbReference type="Proteomes" id="UP000729402">
    <property type="component" value="Unassembled WGS sequence"/>
</dbReference>
<dbReference type="EMBL" id="JAAALK010000285">
    <property type="protein sequence ID" value="KAG8065197.1"/>
    <property type="molecule type" value="Genomic_DNA"/>
</dbReference>
<reference evidence="1" key="2">
    <citation type="submission" date="2021-02" db="EMBL/GenBank/DDBJ databases">
        <authorList>
            <person name="Kimball J.A."/>
            <person name="Haas M.W."/>
            <person name="Macchietto M."/>
            <person name="Kono T."/>
            <person name="Duquette J."/>
            <person name="Shao M."/>
        </authorList>
    </citation>
    <scope>NUCLEOTIDE SEQUENCE</scope>
    <source>
        <tissue evidence="1">Fresh leaf tissue</tissue>
    </source>
</reference>
<organism evidence="1 2">
    <name type="scientific">Zizania palustris</name>
    <name type="common">Northern wild rice</name>
    <dbReference type="NCBI Taxonomy" id="103762"/>
    <lineage>
        <taxon>Eukaryota</taxon>
        <taxon>Viridiplantae</taxon>
        <taxon>Streptophyta</taxon>
        <taxon>Embryophyta</taxon>
        <taxon>Tracheophyta</taxon>
        <taxon>Spermatophyta</taxon>
        <taxon>Magnoliopsida</taxon>
        <taxon>Liliopsida</taxon>
        <taxon>Poales</taxon>
        <taxon>Poaceae</taxon>
        <taxon>BOP clade</taxon>
        <taxon>Oryzoideae</taxon>
        <taxon>Oryzeae</taxon>
        <taxon>Zizaniinae</taxon>
        <taxon>Zizania</taxon>
    </lineage>
</organism>
<dbReference type="AlphaFoldDB" id="A0A8J5SJK1"/>
<evidence type="ECO:0000313" key="2">
    <source>
        <dbReference type="Proteomes" id="UP000729402"/>
    </source>
</evidence>
<evidence type="ECO:0000313" key="1">
    <source>
        <dbReference type="EMBL" id="KAG8065197.1"/>
    </source>
</evidence>
<gene>
    <name evidence="1" type="ORF">GUJ93_ZPchr0004g38406</name>
</gene>